<dbReference type="InterPro" id="IPR001867">
    <property type="entry name" value="OmpR/PhoB-type_DNA-bd"/>
</dbReference>
<evidence type="ECO:0000256" key="5">
    <source>
        <dbReference type="PROSITE-ProRule" id="PRU01091"/>
    </source>
</evidence>
<evidence type="ECO:0000259" key="7">
    <source>
        <dbReference type="PROSITE" id="PS51755"/>
    </source>
</evidence>
<dbReference type="AlphaFoldDB" id="A0A941EWJ7"/>
<dbReference type="SUPFAM" id="SSF52540">
    <property type="entry name" value="P-loop containing nucleoside triphosphate hydrolases"/>
    <property type="match status" value="1"/>
</dbReference>
<dbReference type="EMBL" id="JAGSOG010000226">
    <property type="protein sequence ID" value="MBR7837738.1"/>
    <property type="molecule type" value="Genomic_DNA"/>
</dbReference>
<dbReference type="SMART" id="SM00862">
    <property type="entry name" value="Trans_reg_C"/>
    <property type="match status" value="1"/>
</dbReference>
<dbReference type="Gene3D" id="3.40.50.300">
    <property type="entry name" value="P-loop containing nucleotide triphosphate hydrolases"/>
    <property type="match status" value="1"/>
</dbReference>
<accession>A0A941EWJ7</accession>
<organism evidence="8 9">
    <name type="scientific">Actinospica durhamensis</name>
    <dbReference type="NCBI Taxonomy" id="1508375"/>
    <lineage>
        <taxon>Bacteria</taxon>
        <taxon>Bacillati</taxon>
        <taxon>Actinomycetota</taxon>
        <taxon>Actinomycetes</taxon>
        <taxon>Catenulisporales</taxon>
        <taxon>Actinospicaceae</taxon>
        <taxon>Actinospica</taxon>
    </lineage>
</organism>
<reference evidence="8" key="1">
    <citation type="submission" date="2021-04" db="EMBL/GenBank/DDBJ databases">
        <title>Genome based classification of Actinospica acidithermotolerans sp. nov., an actinobacterium isolated from an Indonesian hot spring.</title>
        <authorList>
            <person name="Kusuma A.B."/>
            <person name="Putra K.E."/>
            <person name="Nafisah S."/>
            <person name="Loh J."/>
            <person name="Nouioui I."/>
            <person name="Goodfellow M."/>
        </authorList>
    </citation>
    <scope>NUCLEOTIDE SEQUENCE</scope>
    <source>
        <strain evidence="8">CSCA 57</strain>
    </source>
</reference>
<dbReference type="GO" id="GO:0000160">
    <property type="term" value="P:phosphorelay signal transduction system"/>
    <property type="evidence" value="ECO:0007669"/>
    <property type="project" value="InterPro"/>
</dbReference>
<evidence type="ECO:0000256" key="6">
    <source>
        <dbReference type="SAM" id="MobiDB-lite"/>
    </source>
</evidence>
<evidence type="ECO:0000313" key="9">
    <source>
        <dbReference type="Proteomes" id="UP000675781"/>
    </source>
</evidence>
<dbReference type="PRINTS" id="PR00364">
    <property type="entry name" value="DISEASERSIST"/>
</dbReference>
<keyword evidence="9" id="KW-1185">Reference proteome</keyword>
<dbReference type="Pfam" id="PF00486">
    <property type="entry name" value="Trans_reg_C"/>
    <property type="match status" value="1"/>
</dbReference>
<dbReference type="PROSITE" id="PS51755">
    <property type="entry name" value="OMPR_PHOB"/>
    <property type="match status" value="1"/>
</dbReference>
<dbReference type="GO" id="GO:0003677">
    <property type="term" value="F:DNA binding"/>
    <property type="evidence" value="ECO:0007669"/>
    <property type="project" value="UniProtKB-UniRule"/>
</dbReference>
<dbReference type="PANTHER" id="PTHR35807">
    <property type="entry name" value="TRANSCRIPTIONAL REGULATOR REDD-RELATED"/>
    <property type="match status" value="1"/>
</dbReference>
<dbReference type="InterPro" id="IPR011990">
    <property type="entry name" value="TPR-like_helical_dom_sf"/>
</dbReference>
<comment type="caution">
    <text evidence="8">The sequence shown here is derived from an EMBL/GenBank/DDBJ whole genome shotgun (WGS) entry which is preliminary data.</text>
</comment>
<keyword evidence="3 5" id="KW-0238">DNA-binding</keyword>
<evidence type="ECO:0000313" key="8">
    <source>
        <dbReference type="EMBL" id="MBR7837738.1"/>
    </source>
</evidence>
<dbReference type="Proteomes" id="UP000675781">
    <property type="component" value="Unassembled WGS sequence"/>
</dbReference>
<dbReference type="SUPFAM" id="SSF48452">
    <property type="entry name" value="TPR-like"/>
    <property type="match status" value="3"/>
</dbReference>
<evidence type="ECO:0000256" key="1">
    <source>
        <dbReference type="ARBA" id="ARBA00005820"/>
    </source>
</evidence>
<gene>
    <name evidence="8" type="ORF">KDL01_30960</name>
</gene>
<feature type="domain" description="OmpR/PhoB-type" evidence="7">
    <location>
        <begin position="30"/>
        <end position="136"/>
    </location>
</feature>
<feature type="DNA-binding region" description="OmpR/PhoB-type" evidence="5">
    <location>
        <begin position="30"/>
        <end position="136"/>
    </location>
</feature>
<proteinExistence type="inferred from homology"/>
<feature type="region of interest" description="Disordered" evidence="6">
    <location>
        <begin position="292"/>
        <end position="311"/>
    </location>
</feature>
<evidence type="ECO:0000256" key="2">
    <source>
        <dbReference type="ARBA" id="ARBA00023015"/>
    </source>
</evidence>
<dbReference type="GO" id="GO:0006355">
    <property type="term" value="P:regulation of DNA-templated transcription"/>
    <property type="evidence" value="ECO:0007669"/>
    <property type="project" value="InterPro"/>
</dbReference>
<protein>
    <submittedName>
        <fullName evidence="8">Winged helix-turn-helix domain-containing protein</fullName>
    </submittedName>
</protein>
<name>A0A941EWJ7_9ACTN</name>
<keyword evidence="2" id="KW-0805">Transcription regulation</keyword>
<dbReference type="InterPro" id="IPR051677">
    <property type="entry name" value="AfsR-DnrI-RedD_regulator"/>
</dbReference>
<evidence type="ECO:0000256" key="4">
    <source>
        <dbReference type="ARBA" id="ARBA00023163"/>
    </source>
</evidence>
<comment type="similarity">
    <text evidence="1">Belongs to the AfsR/DnrI/RedD regulatory family.</text>
</comment>
<dbReference type="Gene3D" id="1.10.10.10">
    <property type="entry name" value="Winged helix-like DNA-binding domain superfamily/Winged helix DNA-binding domain"/>
    <property type="match status" value="1"/>
</dbReference>
<dbReference type="Pfam" id="PF03704">
    <property type="entry name" value="BTAD"/>
    <property type="match status" value="1"/>
</dbReference>
<dbReference type="Gene3D" id="1.25.40.10">
    <property type="entry name" value="Tetratricopeptide repeat domain"/>
    <property type="match status" value="3"/>
</dbReference>
<dbReference type="SUPFAM" id="SSF46894">
    <property type="entry name" value="C-terminal effector domain of the bipartite response regulators"/>
    <property type="match status" value="1"/>
</dbReference>
<sequence length="1104" mass="117386">MAGAWTRVGAACHASGDADARAYAVGPARTPARSAPGPGVLALRIFGPLTLTRGGQSLPLRSDRQRRLLALLALHPGRTVSHEEIVRTLWEQGAPWRPHGAPNAAQEAIHVHVTRLRELVGTELVAAEPGGYRLVVEDEQLDLLGFEALAAQGFAEISDRPELAVELLGRALGIARGAVLADLADVFATHPTLVAVTQRRIAVALAHADCAVRVGRAGQAVPYLRALLSDDPSHEGLATRLVTALARSGQRDAAFDLYLRQRSREPVAGDEEISEGDRGLVVARPRRLIPAQLPPAPPHSPGLRGAPGIPPGPGASVFVGRDLRLEQLDRHLLRSARATRLVVLSGVGGSGKTELAVRWGRRSASSFPDGQLFLDLQGSSHLPPAPPTAALDTMLRALGVPGDRIPGRLDEMAALFRVETADRRLLIVLDDARDAAQVRPLISGSPGSAVLVTSRAQLHGLDQTDGPRPRWFTTDALRLNQAAELLMRLLGTTCTPGQARRLAQACGCLPLALRIAAAHLEGRPISFVESYLARLETDAWLRALDLPDDPDPAVHATFQLSYDALDSPEQELFRLISLVPGADFSAGAAAALAGIGLEEAEQRLARLVATHHLVVSRPLERDGGRRYAPPNLLQAYARQRAVATGMVEAPVHRLAAWYLAAVRAAVRAAYPHALRLPDEPSIPVRGSFGDADTAQAWLDAEHRNILAVIDQAAAHGAPGEAWRLAFLYQPHLTARGHARAMLDAGTTALSAAHECEDKSGAEAGTKLGEAASRLILAAAARAVGDLDAAATHIRGGVELSTALGWAGARAVALDELGLLEVQADRPQHAAARFRSNLAIMRSAGNKDGEARALTNLGLLFVVSGRLREGARLLRRALRLRALVGPPGDAVRLHAGLGAAYHGLGELQRANEELHEAVRIGRETGERYFTCLATAGLVGVACDLDDHMQARAYLERTWELVETVGLAKPAAFAALHAGRFELAQGRAVAARRWYDRVLSYGESAGDGYHTAHALIGIAACERAEARPGAAVRAGASALHCAEKSGYRVLAARARLELAQAHAAFGDRARALVHARAGAERARACEFHAGVRTAEQLLATLHARRS</sequence>
<dbReference type="SMART" id="SM01043">
    <property type="entry name" value="BTAD"/>
    <property type="match status" value="1"/>
</dbReference>
<evidence type="ECO:0000256" key="3">
    <source>
        <dbReference type="ARBA" id="ARBA00023125"/>
    </source>
</evidence>
<dbReference type="InterPro" id="IPR027417">
    <property type="entry name" value="P-loop_NTPase"/>
</dbReference>
<dbReference type="InterPro" id="IPR016032">
    <property type="entry name" value="Sig_transdc_resp-reg_C-effctor"/>
</dbReference>
<dbReference type="InterPro" id="IPR036388">
    <property type="entry name" value="WH-like_DNA-bd_sf"/>
</dbReference>
<dbReference type="RefSeq" id="WP_212532205.1">
    <property type="nucleotide sequence ID" value="NZ_JAGSOG010000226.1"/>
</dbReference>
<keyword evidence="4" id="KW-0804">Transcription</keyword>
<dbReference type="InterPro" id="IPR005158">
    <property type="entry name" value="BTAD"/>
</dbReference>
<dbReference type="PANTHER" id="PTHR35807:SF1">
    <property type="entry name" value="TRANSCRIPTIONAL REGULATOR REDD"/>
    <property type="match status" value="1"/>
</dbReference>